<feature type="domain" description="Fido" evidence="1">
    <location>
        <begin position="7"/>
        <end position="123"/>
    </location>
</feature>
<dbReference type="RefSeq" id="WP_377170825.1">
    <property type="nucleotide sequence ID" value="NZ_JBHSMQ010000010.1"/>
</dbReference>
<dbReference type="InterPro" id="IPR003812">
    <property type="entry name" value="Fido"/>
</dbReference>
<organism evidence="2 3">
    <name type="scientific">Prosthecobacter fluviatilis</name>
    <dbReference type="NCBI Taxonomy" id="445931"/>
    <lineage>
        <taxon>Bacteria</taxon>
        <taxon>Pseudomonadati</taxon>
        <taxon>Verrucomicrobiota</taxon>
        <taxon>Verrucomicrobiia</taxon>
        <taxon>Verrucomicrobiales</taxon>
        <taxon>Verrucomicrobiaceae</taxon>
        <taxon>Prosthecobacter</taxon>
    </lineage>
</organism>
<dbReference type="InterPro" id="IPR006440">
    <property type="entry name" value="Doc"/>
</dbReference>
<evidence type="ECO:0000313" key="3">
    <source>
        <dbReference type="Proteomes" id="UP001596052"/>
    </source>
</evidence>
<evidence type="ECO:0000259" key="1">
    <source>
        <dbReference type="PROSITE" id="PS51459"/>
    </source>
</evidence>
<dbReference type="Proteomes" id="UP001596052">
    <property type="component" value="Unassembled WGS sequence"/>
</dbReference>
<dbReference type="Gene3D" id="1.20.120.1870">
    <property type="entry name" value="Fic/DOC protein, Fido domain"/>
    <property type="match status" value="1"/>
</dbReference>
<dbReference type="Pfam" id="PF02661">
    <property type="entry name" value="Fic"/>
    <property type="match status" value="1"/>
</dbReference>
<dbReference type="InterPro" id="IPR036597">
    <property type="entry name" value="Fido-like_dom_sf"/>
</dbReference>
<dbReference type="PROSITE" id="PS51459">
    <property type="entry name" value="FIDO"/>
    <property type="match status" value="1"/>
</dbReference>
<dbReference type="EMBL" id="JBHSMQ010000010">
    <property type="protein sequence ID" value="MFC5457479.1"/>
    <property type="molecule type" value="Genomic_DNA"/>
</dbReference>
<name>A0ABW0KVN6_9BACT</name>
<dbReference type="NCBIfam" id="TIGR01550">
    <property type="entry name" value="DOC_P1"/>
    <property type="match status" value="1"/>
</dbReference>
<comment type="caution">
    <text evidence="2">The sequence shown here is derived from an EMBL/GenBank/DDBJ whole genome shotgun (WGS) entry which is preliminary data.</text>
</comment>
<sequence>MKEPYWLTRDECLALHDMMLSFYGGITGLPDEHLLESALAGPRQLFHYGKPSMAEMAAAYAAGIVKNYPFLDGNKRTGFMLGAGFLERNGHEFHATEADAVVSTLALAAGAMTEAEYAGWLEANSKRP</sequence>
<evidence type="ECO:0000313" key="2">
    <source>
        <dbReference type="EMBL" id="MFC5457479.1"/>
    </source>
</evidence>
<reference evidence="3" key="1">
    <citation type="journal article" date="2019" name="Int. J. Syst. Evol. Microbiol.">
        <title>The Global Catalogue of Microorganisms (GCM) 10K type strain sequencing project: providing services to taxonomists for standard genome sequencing and annotation.</title>
        <authorList>
            <consortium name="The Broad Institute Genomics Platform"/>
            <consortium name="The Broad Institute Genome Sequencing Center for Infectious Disease"/>
            <person name="Wu L."/>
            <person name="Ma J."/>
        </authorList>
    </citation>
    <scope>NUCLEOTIDE SEQUENCE [LARGE SCALE GENOMIC DNA]</scope>
    <source>
        <strain evidence="3">CGMCC 4.1469</strain>
    </source>
</reference>
<protein>
    <submittedName>
        <fullName evidence="2">Type II toxin-antitoxin system death-on-curing family toxin</fullName>
    </submittedName>
</protein>
<dbReference type="PANTHER" id="PTHR39426:SF1">
    <property type="entry name" value="HOMOLOGY TO DEATH-ON-CURING PROTEIN OF PHAGE P1"/>
    <property type="match status" value="1"/>
</dbReference>
<keyword evidence="3" id="KW-1185">Reference proteome</keyword>
<accession>A0ABW0KVN6</accession>
<proteinExistence type="predicted"/>
<dbReference type="PANTHER" id="PTHR39426">
    <property type="entry name" value="HOMOLOGY TO DEATH-ON-CURING PROTEIN OF PHAGE P1"/>
    <property type="match status" value="1"/>
</dbReference>
<dbReference type="SUPFAM" id="SSF140931">
    <property type="entry name" value="Fic-like"/>
    <property type="match status" value="1"/>
</dbReference>
<gene>
    <name evidence="2" type="ORF">ACFQDI_21610</name>
</gene>
<dbReference type="PIRSF" id="PIRSF018297">
    <property type="entry name" value="Doc"/>
    <property type="match status" value="1"/>
</dbReference>
<dbReference type="InterPro" id="IPR053737">
    <property type="entry name" value="Type_II_TA_Toxin"/>
</dbReference>